<dbReference type="EMBL" id="JADIMG010000036">
    <property type="protein sequence ID" value="MBO8459435.1"/>
    <property type="molecule type" value="Genomic_DNA"/>
</dbReference>
<evidence type="ECO:0000256" key="1">
    <source>
        <dbReference type="ARBA" id="ARBA00023015"/>
    </source>
</evidence>
<dbReference type="SUPFAM" id="SSF46689">
    <property type="entry name" value="Homeodomain-like"/>
    <property type="match status" value="1"/>
</dbReference>
<keyword evidence="1" id="KW-0805">Transcription regulation</keyword>
<comment type="caution">
    <text evidence="5">The sequence shown here is derived from an EMBL/GenBank/DDBJ whole genome shotgun (WGS) entry which is preliminary data.</text>
</comment>
<dbReference type="GO" id="GO:0003700">
    <property type="term" value="F:DNA-binding transcription factor activity"/>
    <property type="evidence" value="ECO:0007669"/>
    <property type="project" value="InterPro"/>
</dbReference>
<evidence type="ECO:0000256" key="3">
    <source>
        <dbReference type="ARBA" id="ARBA00023163"/>
    </source>
</evidence>
<keyword evidence="3" id="KW-0804">Transcription</keyword>
<dbReference type="PROSITE" id="PS01124">
    <property type="entry name" value="HTH_ARAC_FAMILY_2"/>
    <property type="match status" value="1"/>
</dbReference>
<dbReference type="Gene3D" id="1.10.10.60">
    <property type="entry name" value="Homeodomain-like"/>
    <property type="match status" value="1"/>
</dbReference>
<dbReference type="AlphaFoldDB" id="A0A9D9HT06"/>
<dbReference type="SMART" id="SM00342">
    <property type="entry name" value="HTH_ARAC"/>
    <property type="match status" value="1"/>
</dbReference>
<evidence type="ECO:0000313" key="5">
    <source>
        <dbReference type="EMBL" id="MBO8459435.1"/>
    </source>
</evidence>
<accession>A0A9D9HT06</accession>
<reference evidence="5" key="2">
    <citation type="journal article" date="2021" name="PeerJ">
        <title>Extensive microbial diversity within the chicken gut microbiome revealed by metagenomics and culture.</title>
        <authorList>
            <person name="Gilroy R."/>
            <person name="Ravi A."/>
            <person name="Getino M."/>
            <person name="Pursley I."/>
            <person name="Horton D.L."/>
            <person name="Alikhan N.F."/>
            <person name="Baker D."/>
            <person name="Gharbi K."/>
            <person name="Hall N."/>
            <person name="Watson M."/>
            <person name="Adriaenssens E.M."/>
            <person name="Foster-Nyarko E."/>
            <person name="Jarju S."/>
            <person name="Secka A."/>
            <person name="Antonio M."/>
            <person name="Oren A."/>
            <person name="Chaudhuri R.R."/>
            <person name="La Ragione R."/>
            <person name="Hildebrand F."/>
            <person name="Pallen M.J."/>
        </authorList>
    </citation>
    <scope>NUCLEOTIDE SEQUENCE</scope>
    <source>
        <strain evidence="5">G3-3990</strain>
    </source>
</reference>
<feature type="domain" description="HTH araC/xylS-type" evidence="4">
    <location>
        <begin position="177"/>
        <end position="275"/>
    </location>
</feature>
<proteinExistence type="predicted"/>
<dbReference type="InterPro" id="IPR018060">
    <property type="entry name" value="HTH_AraC"/>
</dbReference>
<dbReference type="PANTHER" id="PTHR43280">
    <property type="entry name" value="ARAC-FAMILY TRANSCRIPTIONAL REGULATOR"/>
    <property type="match status" value="1"/>
</dbReference>
<gene>
    <name evidence="5" type="ORF">IAA73_03775</name>
</gene>
<evidence type="ECO:0000313" key="6">
    <source>
        <dbReference type="Proteomes" id="UP000823641"/>
    </source>
</evidence>
<dbReference type="InterPro" id="IPR009057">
    <property type="entry name" value="Homeodomain-like_sf"/>
</dbReference>
<dbReference type="PANTHER" id="PTHR43280:SF32">
    <property type="entry name" value="TRANSCRIPTIONAL REGULATORY PROTEIN"/>
    <property type="match status" value="1"/>
</dbReference>
<protein>
    <submittedName>
        <fullName evidence="5">AraC family transcriptional regulator</fullName>
    </submittedName>
</protein>
<dbReference type="Pfam" id="PF12833">
    <property type="entry name" value="HTH_18"/>
    <property type="match status" value="1"/>
</dbReference>
<name>A0A9D9HT06_9BACT</name>
<organism evidence="5 6">
    <name type="scientific">Candidatus Gallipaludibacter merdavium</name>
    <dbReference type="NCBI Taxonomy" id="2840839"/>
    <lineage>
        <taxon>Bacteria</taxon>
        <taxon>Pseudomonadati</taxon>
        <taxon>Bacteroidota</taxon>
        <taxon>Bacteroidia</taxon>
        <taxon>Bacteroidales</taxon>
        <taxon>Candidatus Gallipaludibacter</taxon>
    </lineage>
</organism>
<dbReference type="Proteomes" id="UP000823641">
    <property type="component" value="Unassembled WGS sequence"/>
</dbReference>
<keyword evidence="2" id="KW-0238">DNA-binding</keyword>
<evidence type="ECO:0000259" key="4">
    <source>
        <dbReference type="PROSITE" id="PS01124"/>
    </source>
</evidence>
<dbReference type="GO" id="GO:0043565">
    <property type="term" value="F:sequence-specific DNA binding"/>
    <property type="evidence" value="ECO:0007669"/>
    <property type="project" value="InterPro"/>
</dbReference>
<reference evidence="5" key="1">
    <citation type="submission" date="2020-10" db="EMBL/GenBank/DDBJ databases">
        <authorList>
            <person name="Gilroy R."/>
        </authorList>
    </citation>
    <scope>NUCLEOTIDE SEQUENCE</scope>
    <source>
        <strain evidence="5">G3-3990</strain>
    </source>
</reference>
<sequence>MKTINLSPDDIFVAHQDYPVQFEVGNIIRMNTVCIFFCEEGMAEIEVDFTPYKIEKNSQLILIDKRMFKCVSQSTPFICSYICFSADIYRELTLRLPPSFTDFLITYPYVKITKEQTNNCRGMVRSMERFYNDHNNCYREQIFKNLIQAFLLDVYDKTHMHFQAPIGKMSRQEELFKEFIHLLHQYCRKEREVNFYADQLCITSRYLSELVKNVTHITAKTIINQHVIREIKLELNSSNVSIQEIAFKMNFPNQSLLSRFFKKHTGITPQAFRNKE</sequence>
<evidence type="ECO:0000256" key="2">
    <source>
        <dbReference type="ARBA" id="ARBA00023125"/>
    </source>
</evidence>